<dbReference type="InterPro" id="IPR002110">
    <property type="entry name" value="Ankyrin_rpt"/>
</dbReference>
<keyword evidence="2 3" id="KW-0040">ANK repeat</keyword>
<comment type="caution">
    <text evidence="4">The sequence shown here is derived from an EMBL/GenBank/DDBJ whole genome shotgun (WGS) entry which is preliminary data.</text>
</comment>
<dbReference type="SMART" id="SM00248">
    <property type="entry name" value="ANK"/>
    <property type="match status" value="4"/>
</dbReference>
<reference evidence="4 5" key="1">
    <citation type="submission" date="2024-07" db="EMBL/GenBank/DDBJ databases">
        <title>Section-level genome sequencing and comparative genomics of Aspergillus sections Usti and Cavernicolus.</title>
        <authorList>
            <consortium name="Lawrence Berkeley National Laboratory"/>
            <person name="Nybo J.L."/>
            <person name="Vesth T.C."/>
            <person name="Theobald S."/>
            <person name="Frisvad J.C."/>
            <person name="Larsen T.O."/>
            <person name="Kjaerboelling I."/>
            <person name="Rothschild-Mancinelli K."/>
            <person name="Lyhne E.K."/>
            <person name="Kogle M.E."/>
            <person name="Barry K."/>
            <person name="Clum A."/>
            <person name="Na H."/>
            <person name="Ledsgaard L."/>
            <person name="Lin J."/>
            <person name="Lipzen A."/>
            <person name="Kuo A."/>
            <person name="Riley R."/>
            <person name="Mondo S."/>
            <person name="LaButti K."/>
            <person name="Haridas S."/>
            <person name="Pangalinan J."/>
            <person name="Salamov A.A."/>
            <person name="Simmons B.A."/>
            <person name="Magnuson J.K."/>
            <person name="Chen J."/>
            <person name="Drula E."/>
            <person name="Henrissat B."/>
            <person name="Wiebenga A."/>
            <person name="Lubbers R.J."/>
            <person name="Gomes A.C."/>
            <person name="Makela M.R."/>
            <person name="Stajich J."/>
            <person name="Grigoriev I.V."/>
            <person name="Mortensen U.H."/>
            <person name="De vries R.P."/>
            <person name="Baker S.E."/>
            <person name="Andersen M.R."/>
        </authorList>
    </citation>
    <scope>NUCLEOTIDE SEQUENCE [LARGE SCALE GENOMIC DNA]</scope>
    <source>
        <strain evidence="4 5">CBS 600.67</strain>
    </source>
</reference>
<dbReference type="InterPro" id="IPR036770">
    <property type="entry name" value="Ankyrin_rpt-contain_sf"/>
</dbReference>
<evidence type="ECO:0000256" key="2">
    <source>
        <dbReference type="ARBA" id="ARBA00023043"/>
    </source>
</evidence>
<dbReference type="Pfam" id="PF12796">
    <property type="entry name" value="Ank_2"/>
    <property type="match status" value="1"/>
</dbReference>
<evidence type="ECO:0000313" key="5">
    <source>
        <dbReference type="Proteomes" id="UP001610335"/>
    </source>
</evidence>
<dbReference type="PROSITE" id="PS50088">
    <property type="entry name" value="ANK_REPEAT"/>
    <property type="match status" value="3"/>
</dbReference>
<dbReference type="PANTHER" id="PTHR24201:SF16">
    <property type="entry name" value="ANKYRIN-1-LIKE-RELATED"/>
    <property type="match status" value="1"/>
</dbReference>
<feature type="repeat" description="ANK" evidence="3">
    <location>
        <begin position="264"/>
        <end position="296"/>
    </location>
</feature>
<evidence type="ECO:0000313" key="4">
    <source>
        <dbReference type="EMBL" id="KAL2820258.1"/>
    </source>
</evidence>
<dbReference type="Gene3D" id="1.25.40.20">
    <property type="entry name" value="Ankyrin repeat-containing domain"/>
    <property type="match status" value="1"/>
</dbReference>
<proteinExistence type="predicted"/>
<dbReference type="EMBL" id="JBFXLS010000071">
    <property type="protein sequence ID" value="KAL2820258.1"/>
    <property type="molecule type" value="Genomic_DNA"/>
</dbReference>
<keyword evidence="1" id="KW-0677">Repeat</keyword>
<accession>A0ABR4I024</accession>
<organism evidence="4 5">
    <name type="scientific">Aspergillus cavernicola</name>
    <dbReference type="NCBI Taxonomy" id="176166"/>
    <lineage>
        <taxon>Eukaryota</taxon>
        <taxon>Fungi</taxon>
        <taxon>Dikarya</taxon>
        <taxon>Ascomycota</taxon>
        <taxon>Pezizomycotina</taxon>
        <taxon>Eurotiomycetes</taxon>
        <taxon>Eurotiomycetidae</taxon>
        <taxon>Eurotiales</taxon>
        <taxon>Aspergillaceae</taxon>
        <taxon>Aspergillus</taxon>
        <taxon>Aspergillus subgen. Nidulantes</taxon>
    </lineage>
</organism>
<evidence type="ECO:0000256" key="3">
    <source>
        <dbReference type="PROSITE-ProRule" id="PRU00023"/>
    </source>
</evidence>
<dbReference type="PROSITE" id="PS50297">
    <property type="entry name" value="ANK_REP_REGION"/>
    <property type="match status" value="3"/>
</dbReference>
<dbReference type="PANTHER" id="PTHR24201">
    <property type="entry name" value="ANK_REP_REGION DOMAIN-CONTAINING PROTEIN"/>
    <property type="match status" value="1"/>
</dbReference>
<dbReference type="PRINTS" id="PR01415">
    <property type="entry name" value="ANKYRIN"/>
</dbReference>
<feature type="repeat" description="ANK" evidence="3">
    <location>
        <begin position="297"/>
        <end position="329"/>
    </location>
</feature>
<sequence length="339" mass="38002">MAPNSMNYQTPLTKITFIQRSWAYVVLSSKSQTVHLIHFSAVDFLTGQQHSGPFSEPMLQNYYLALDCLKYLDHEDSWHLKDDEGRNIIYKRSFSQYVVAAWYEHLIRTQQYRHQIQPQLMSFFHVPNPNWDNWRQQYEASQATPSGSSGSEGDDPPVRIVPGGRMYYAALFGLREVAEYLHNREMAGIDDVGGFYGNPVQAASRNGNIDALVFLMGHVYQSPMMQDPKKTGFTPLHSAVRLGNIKMVKVLLQNGADYSVATEDGNTPLHISALHGHTEIFKLLLDAGADAKSTNSHGSTALHYGAFGRHVEICQLLLGVGADHTVADKKWFNCSTCCS</sequence>
<evidence type="ECO:0000256" key="1">
    <source>
        <dbReference type="ARBA" id="ARBA00022737"/>
    </source>
</evidence>
<dbReference type="SUPFAM" id="SSF48403">
    <property type="entry name" value="Ankyrin repeat"/>
    <property type="match status" value="1"/>
</dbReference>
<protein>
    <submittedName>
        <fullName evidence="4">Ankyrin repeat-containing domain protein</fullName>
    </submittedName>
</protein>
<feature type="repeat" description="ANK" evidence="3">
    <location>
        <begin position="231"/>
        <end position="263"/>
    </location>
</feature>
<dbReference type="InterPro" id="IPR050776">
    <property type="entry name" value="Ank_Repeat/CDKN_Inhibitor"/>
</dbReference>
<dbReference type="Pfam" id="PF00023">
    <property type="entry name" value="Ank"/>
    <property type="match status" value="1"/>
</dbReference>
<name>A0ABR4I024_9EURO</name>
<gene>
    <name evidence="4" type="ORF">BDW59DRAFT_164742</name>
</gene>
<keyword evidence="5" id="KW-1185">Reference proteome</keyword>
<dbReference type="Proteomes" id="UP001610335">
    <property type="component" value="Unassembled WGS sequence"/>
</dbReference>